<keyword evidence="2" id="KW-1185">Reference proteome</keyword>
<reference evidence="2" key="1">
    <citation type="submission" date="2016-10" db="EMBL/GenBank/DDBJ databases">
        <authorList>
            <person name="Varghese N."/>
            <person name="Submissions S."/>
        </authorList>
    </citation>
    <scope>NUCLEOTIDE SEQUENCE [LARGE SCALE GENOMIC DNA]</scope>
    <source>
        <strain evidence="2">DSM 24450</strain>
    </source>
</reference>
<accession>A0A1I6REB0</accession>
<dbReference type="Proteomes" id="UP000199312">
    <property type="component" value="Unassembled WGS sequence"/>
</dbReference>
<gene>
    <name evidence="1" type="ORF">SAMN04488006_2387</name>
</gene>
<proteinExistence type="predicted"/>
<dbReference type="AlphaFoldDB" id="A0A1I6REB0"/>
<sequence>MTIYRQLLTINIMRNLIRLSKPTEAFFRKSIKDIDKNSRDITKNYKYKNQLGLAFANTYGEQARDFFHIICKPNANYDKLKCNVEYTEYLKVKDNREDLSIFFHLYGKDLMRRLNEIMKAVELENNAKNNQL</sequence>
<evidence type="ECO:0000313" key="1">
    <source>
        <dbReference type="EMBL" id="SFS63042.1"/>
    </source>
</evidence>
<dbReference type="EMBL" id="FOZP01000006">
    <property type="protein sequence ID" value="SFS63042.1"/>
    <property type="molecule type" value="Genomic_DNA"/>
</dbReference>
<organism evidence="1 2">
    <name type="scientific">Lutibacter maritimus</name>
    <dbReference type="NCBI Taxonomy" id="593133"/>
    <lineage>
        <taxon>Bacteria</taxon>
        <taxon>Pseudomonadati</taxon>
        <taxon>Bacteroidota</taxon>
        <taxon>Flavobacteriia</taxon>
        <taxon>Flavobacteriales</taxon>
        <taxon>Flavobacteriaceae</taxon>
        <taxon>Lutibacter</taxon>
    </lineage>
</organism>
<protein>
    <submittedName>
        <fullName evidence="1">Uncharacterized protein</fullName>
    </submittedName>
</protein>
<evidence type="ECO:0000313" key="2">
    <source>
        <dbReference type="Proteomes" id="UP000199312"/>
    </source>
</evidence>
<dbReference type="STRING" id="593133.SAMN04488006_2387"/>
<name>A0A1I6REB0_9FLAO</name>